<evidence type="ECO:0000313" key="3">
    <source>
        <dbReference type="Proteomes" id="UP000577362"/>
    </source>
</evidence>
<dbReference type="Pfam" id="PF09413">
    <property type="entry name" value="DUF2007"/>
    <property type="match status" value="1"/>
</dbReference>
<dbReference type="InterPro" id="IPR011322">
    <property type="entry name" value="N-reg_PII-like_a/b"/>
</dbReference>
<feature type="domain" description="DUF2007" evidence="1">
    <location>
        <begin position="1"/>
        <end position="65"/>
    </location>
</feature>
<protein>
    <recommendedName>
        <fullName evidence="1">DUF2007 domain-containing protein</fullName>
    </recommendedName>
</protein>
<comment type="caution">
    <text evidence="2">The sequence shown here is derived from an EMBL/GenBank/DDBJ whole genome shotgun (WGS) entry which is preliminary data.</text>
</comment>
<evidence type="ECO:0000259" key="1">
    <source>
        <dbReference type="Pfam" id="PF09413"/>
    </source>
</evidence>
<name>A0A840BV03_9HYPH</name>
<dbReference type="Proteomes" id="UP000577362">
    <property type="component" value="Unassembled WGS sequence"/>
</dbReference>
<reference evidence="2 3" key="1">
    <citation type="submission" date="2020-08" db="EMBL/GenBank/DDBJ databases">
        <title>Genomic Encyclopedia of Type Strains, Phase IV (KMG-IV): sequencing the most valuable type-strain genomes for metagenomic binning, comparative biology and taxonomic classification.</title>
        <authorList>
            <person name="Goeker M."/>
        </authorList>
    </citation>
    <scope>NUCLEOTIDE SEQUENCE [LARGE SCALE GENOMIC DNA]</scope>
    <source>
        <strain evidence="2 3">DSM 103737</strain>
    </source>
</reference>
<dbReference type="Gene3D" id="3.30.70.790">
    <property type="entry name" value="UreE, C-terminal domain"/>
    <property type="match status" value="1"/>
</dbReference>
<evidence type="ECO:0000313" key="2">
    <source>
        <dbReference type="EMBL" id="MBB4015308.1"/>
    </source>
</evidence>
<proteinExistence type="predicted"/>
<sequence>MKELMRTNDIVLLGAAEALLKAADIPCFVADAHMSILEGSIGAFQRRLLVADDEEARARRLLGDAGFAAELRDA</sequence>
<dbReference type="EMBL" id="JACIEN010000001">
    <property type="protein sequence ID" value="MBB4015308.1"/>
    <property type="molecule type" value="Genomic_DNA"/>
</dbReference>
<dbReference type="InterPro" id="IPR018551">
    <property type="entry name" value="DUF2007"/>
</dbReference>
<organism evidence="2 3">
    <name type="scientific">Chelatococcus caeni</name>
    <dbReference type="NCBI Taxonomy" id="1348468"/>
    <lineage>
        <taxon>Bacteria</taxon>
        <taxon>Pseudomonadati</taxon>
        <taxon>Pseudomonadota</taxon>
        <taxon>Alphaproteobacteria</taxon>
        <taxon>Hyphomicrobiales</taxon>
        <taxon>Chelatococcaceae</taxon>
        <taxon>Chelatococcus</taxon>
    </lineage>
</organism>
<keyword evidence="3" id="KW-1185">Reference proteome</keyword>
<gene>
    <name evidence="2" type="ORF">GGR16_000314</name>
</gene>
<dbReference type="RefSeq" id="WP_019401139.1">
    <property type="nucleotide sequence ID" value="NZ_JACIEN010000001.1"/>
</dbReference>
<accession>A0A840BV03</accession>
<dbReference type="SUPFAM" id="SSF54913">
    <property type="entry name" value="GlnB-like"/>
    <property type="match status" value="1"/>
</dbReference>
<dbReference type="AlphaFoldDB" id="A0A840BV03"/>